<feature type="compositionally biased region" description="Polar residues" evidence="10">
    <location>
        <begin position="144"/>
        <end position="153"/>
    </location>
</feature>
<evidence type="ECO:0000313" key="19">
    <source>
        <dbReference type="RefSeq" id="XP_013991048.1"/>
    </source>
</evidence>
<dbReference type="GO" id="GO:0000978">
    <property type="term" value="F:RNA polymerase II cis-regulatory region sequence-specific DNA binding"/>
    <property type="evidence" value="ECO:0007669"/>
    <property type="project" value="TreeGrafter"/>
</dbReference>
<dbReference type="GeneID" id="100196635"/>
<evidence type="ECO:0000313" key="23">
    <source>
        <dbReference type="RefSeq" id="XP_045548158.1"/>
    </source>
</evidence>
<evidence type="ECO:0000313" key="24">
    <source>
        <dbReference type="RefSeq" id="XP_045548159.1"/>
    </source>
</evidence>
<gene>
    <name evidence="13 14 15 16 17 18 19 20 21 22 23 24" type="primary">hoxc10aa</name>
    <name evidence="23 24" type="synonym">HoxC3aa</name>
</gene>
<evidence type="ECO:0000313" key="13">
    <source>
        <dbReference type="RefSeq" id="XP_013991041.1"/>
    </source>
</evidence>
<protein>
    <submittedName>
        <fullName evidence="13 14">Homeobox protein HoxC10aa isoform X1</fullName>
    </submittedName>
</protein>
<evidence type="ECO:0000256" key="10">
    <source>
        <dbReference type="SAM" id="MobiDB-lite"/>
    </source>
</evidence>
<evidence type="ECO:0000256" key="7">
    <source>
        <dbReference type="ARBA" id="ARBA00023242"/>
    </source>
</evidence>
<evidence type="ECO:0000256" key="5">
    <source>
        <dbReference type="ARBA" id="ARBA00023125"/>
    </source>
</evidence>
<dbReference type="InterPro" id="IPR009057">
    <property type="entry name" value="Homeodomain-like_sf"/>
</dbReference>
<dbReference type="CTD" id="100196635"/>
<name>A0A1S3LJA1_SALSA</name>
<dbReference type="RefSeq" id="XP_013991049.1">
    <property type="nucleotide sequence ID" value="XM_014135574.1"/>
</dbReference>
<evidence type="ECO:0000256" key="6">
    <source>
        <dbReference type="ARBA" id="ARBA00023155"/>
    </source>
</evidence>
<dbReference type="Proteomes" id="UP001652741">
    <property type="component" value="Chromosome ssa13"/>
</dbReference>
<evidence type="ECO:0000313" key="15">
    <source>
        <dbReference type="RefSeq" id="XP_013991043.1"/>
    </source>
</evidence>
<organism evidence="12 14">
    <name type="scientific">Salmo salar</name>
    <name type="common">Atlantic salmon</name>
    <dbReference type="NCBI Taxonomy" id="8030"/>
    <lineage>
        <taxon>Eukaryota</taxon>
        <taxon>Metazoa</taxon>
        <taxon>Chordata</taxon>
        <taxon>Craniata</taxon>
        <taxon>Vertebrata</taxon>
        <taxon>Euteleostomi</taxon>
        <taxon>Actinopterygii</taxon>
        <taxon>Neopterygii</taxon>
        <taxon>Teleostei</taxon>
        <taxon>Protacanthopterygii</taxon>
        <taxon>Salmoniformes</taxon>
        <taxon>Salmonidae</taxon>
        <taxon>Salmoninae</taxon>
        <taxon>Salmo</taxon>
    </lineage>
</organism>
<keyword evidence="7 8" id="KW-0539">Nucleus</keyword>
<dbReference type="InterPro" id="IPR017970">
    <property type="entry name" value="Homeobox_CS"/>
</dbReference>
<evidence type="ECO:0000259" key="11">
    <source>
        <dbReference type="PROSITE" id="PS50071"/>
    </source>
</evidence>
<dbReference type="RefSeq" id="XP_045548159.1">
    <property type="nucleotide sequence ID" value="XM_045692203.1"/>
</dbReference>
<dbReference type="RefSeq" id="XP_013991047.1">
    <property type="nucleotide sequence ID" value="XM_014135572.1"/>
</dbReference>
<evidence type="ECO:0000313" key="18">
    <source>
        <dbReference type="RefSeq" id="XP_013991047.1"/>
    </source>
</evidence>
<dbReference type="RefSeq" id="XP_013991044.1">
    <property type="nucleotide sequence ID" value="XM_014135569.1"/>
</dbReference>
<evidence type="ECO:0000256" key="2">
    <source>
        <dbReference type="ARBA" id="ARBA00004123"/>
    </source>
</evidence>
<dbReference type="RefSeq" id="XP_013991048.1">
    <property type="nucleotide sequence ID" value="XM_014135573.1"/>
</dbReference>
<dbReference type="PANTHER" id="PTHR45664">
    <property type="entry name" value="PROTEIN ZERKNUELLT 1-RELATED"/>
    <property type="match status" value="1"/>
</dbReference>
<feature type="compositionally biased region" description="Polar residues" evidence="10">
    <location>
        <begin position="249"/>
        <end position="270"/>
    </location>
</feature>
<reference evidence="13 14" key="1">
    <citation type="submission" date="2025-04" db="UniProtKB">
        <authorList>
            <consortium name="RefSeq"/>
        </authorList>
    </citation>
    <scope>IDENTIFICATION</scope>
    <source>
        <tissue evidence="13 14">Muscle</tissue>
    </source>
</reference>
<dbReference type="RefSeq" id="XP_013991041.1">
    <property type="nucleotide sequence ID" value="XM_014135566.1"/>
</dbReference>
<dbReference type="GeneTree" id="ENSGT00940000168241"/>
<feature type="domain" description="Homeobox" evidence="11">
    <location>
        <begin position="181"/>
        <end position="241"/>
    </location>
</feature>
<comment type="function">
    <text evidence="1">Sequence-specific transcription factor which is part of a developmental regulatory system that provides cells with specific positional identities on the anterior-posterior axis.</text>
</comment>
<dbReference type="AlphaFoldDB" id="A0A1S3LJA1"/>
<accession>A0A1S3LJA1</accession>
<keyword evidence="5 8" id="KW-0238">DNA-binding</keyword>
<dbReference type="OMA" id="EPLVHCH"/>
<evidence type="ECO:0000313" key="21">
    <source>
        <dbReference type="RefSeq" id="XP_013991051.1"/>
    </source>
</evidence>
<dbReference type="PaxDb" id="8030-ENSSSAP00000108869"/>
<dbReference type="CDD" id="cd00086">
    <property type="entry name" value="homeodomain"/>
    <property type="match status" value="1"/>
</dbReference>
<dbReference type="RefSeq" id="XP_013991043.1">
    <property type="nucleotide sequence ID" value="XM_014135568.1"/>
</dbReference>
<evidence type="ECO:0000313" key="12">
    <source>
        <dbReference type="Proteomes" id="UP001652741"/>
    </source>
</evidence>
<dbReference type="GO" id="GO:0009952">
    <property type="term" value="P:anterior/posterior pattern specification"/>
    <property type="evidence" value="ECO:0007669"/>
    <property type="project" value="TreeGrafter"/>
</dbReference>
<evidence type="ECO:0000313" key="17">
    <source>
        <dbReference type="RefSeq" id="XP_013991046.1"/>
    </source>
</evidence>
<dbReference type="SMART" id="SM00389">
    <property type="entry name" value="HOX"/>
    <property type="match status" value="1"/>
</dbReference>
<feature type="region of interest" description="Disordered" evidence="10">
    <location>
        <begin position="144"/>
        <end position="188"/>
    </location>
</feature>
<dbReference type="SUPFAM" id="SSF46689">
    <property type="entry name" value="Homeodomain-like"/>
    <property type="match status" value="1"/>
</dbReference>
<dbReference type="RefSeq" id="XP_013991046.1">
    <property type="nucleotide sequence ID" value="XM_014135571.1"/>
</dbReference>
<feature type="region of interest" description="Disordered" evidence="10">
    <location>
        <begin position="238"/>
        <end position="271"/>
    </location>
</feature>
<dbReference type="GO" id="GO:0048704">
    <property type="term" value="P:embryonic skeletal system morphogenesis"/>
    <property type="evidence" value="ECO:0007669"/>
    <property type="project" value="TreeGrafter"/>
</dbReference>
<keyword evidence="4" id="KW-0217">Developmental protein</keyword>
<dbReference type="GO" id="GO:0005634">
    <property type="term" value="C:nucleus"/>
    <property type="evidence" value="ECO:0007669"/>
    <property type="project" value="UniProtKB-SubCell"/>
</dbReference>
<feature type="DNA-binding region" description="Homeobox" evidence="8">
    <location>
        <begin position="183"/>
        <end position="242"/>
    </location>
</feature>
<evidence type="ECO:0000256" key="1">
    <source>
        <dbReference type="ARBA" id="ARBA00003263"/>
    </source>
</evidence>
<dbReference type="RefSeq" id="XP_013991051.1">
    <property type="nucleotide sequence ID" value="XM_014135576.1"/>
</dbReference>
<dbReference type="Pfam" id="PF00046">
    <property type="entry name" value="Homeodomain"/>
    <property type="match status" value="1"/>
</dbReference>
<dbReference type="PROSITE" id="PS50071">
    <property type="entry name" value="HOMEOBOX_2"/>
    <property type="match status" value="1"/>
</dbReference>
<dbReference type="InterPro" id="IPR020479">
    <property type="entry name" value="HD_metazoa"/>
</dbReference>
<dbReference type="PANTHER" id="PTHR45664:SF11">
    <property type="entry name" value="HOMEOBOX PROTEIN HOX-B3"/>
    <property type="match status" value="1"/>
</dbReference>
<dbReference type="GO" id="GO:0000981">
    <property type="term" value="F:DNA-binding transcription factor activity, RNA polymerase II-specific"/>
    <property type="evidence" value="ECO:0007669"/>
    <property type="project" value="InterPro"/>
</dbReference>
<evidence type="ECO:0000313" key="14">
    <source>
        <dbReference type="RefSeq" id="XP_013991042.1"/>
    </source>
</evidence>
<dbReference type="PRINTS" id="PR00024">
    <property type="entry name" value="HOMEOBOX"/>
</dbReference>
<evidence type="ECO:0000256" key="8">
    <source>
        <dbReference type="PROSITE-ProRule" id="PRU00108"/>
    </source>
</evidence>
<dbReference type="RefSeq" id="XP_013991042.1">
    <property type="nucleotide sequence ID" value="XM_014135567.1"/>
</dbReference>
<dbReference type="Bgee" id="ENSSSAG00000077491">
    <property type="expression patterns" value="Expressed in notochord and 11 other cell types or tissues"/>
</dbReference>
<dbReference type="RefSeq" id="XP_045548158.1">
    <property type="nucleotide sequence ID" value="XM_045692202.1"/>
</dbReference>
<comment type="similarity">
    <text evidence="3">Belongs to the Antp homeobox family.</text>
</comment>
<dbReference type="Gene3D" id="1.10.10.60">
    <property type="entry name" value="Homeodomain-like"/>
    <property type="match status" value="1"/>
</dbReference>
<evidence type="ECO:0000313" key="16">
    <source>
        <dbReference type="RefSeq" id="XP_013991044.1"/>
    </source>
</evidence>
<sequence length="390" mass="43062">MFNMQKCISSQHSGRTHSSIYQSEFDEVHPARSMDQHQSLLPCHLQDEHNTATEPAGYGTGHSEGGHAPQFREIPLFQRSFTSSACISCTPYPTDPLWGTPDPVDTRHAKGKAGVRGKRCSASTYFLSPRHLFPWMRETRHDLNQSASDSNELVCSRNEAGGLPSRGRDGGRGGDRDRGRDRGRRARTAFTSTQLVELEKEFHFSPYLCRPRRLEMAAGLRLTDRQIKIWFQNRRMKYKKDHKEDRGTATETPSPSLSTASHMPSLSPRSSVGVGYSGFRSACLVRGTRSPNLLLVNYDRTPASGSHSKANTSDCLCVTPMDLPQLTTGTAPASDSLQSDLTVVDSGCLCTGLSKLAPGHLSSYVDSDISAYFRCRGCLLDLEPPTLTHL</sequence>
<proteinExistence type="inferred from homology"/>
<feature type="compositionally biased region" description="Basic and acidic residues" evidence="10">
    <location>
        <begin position="166"/>
        <end position="180"/>
    </location>
</feature>
<dbReference type="PROSITE" id="PS00027">
    <property type="entry name" value="HOMEOBOX_1"/>
    <property type="match status" value="1"/>
</dbReference>
<feature type="region of interest" description="Disordered" evidence="10">
    <location>
        <begin position="50"/>
        <end position="69"/>
    </location>
</feature>
<evidence type="ECO:0000313" key="20">
    <source>
        <dbReference type="RefSeq" id="XP_013991049.1"/>
    </source>
</evidence>
<dbReference type="InterPro" id="IPR001356">
    <property type="entry name" value="HD"/>
</dbReference>
<evidence type="ECO:0000313" key="22">
    <source>
        <dbReference type="RefSeq" id="XP_013991052.1"/>
    </source>
</evidence>
<evidence type="ECO:0000256" key="3">
    <source>
        <dbReference type="ARBA" id="ARBA00009107"/>
    </source>
</evidence>
<keyword evidence="6 8" id="KW-0371">Homeobox</keyword>
<comment type="subcellular location">
    <subcellularLocation>
        <location evidence="2 8 9">Nucleus</location>
    </subcellularLocation>
</comment>
<evidence type="ECO:0000256" key="9">
    <source>
        <dbReference type="RuleBase" id="RU000682"/>
    </source>
</evidence>
<dbReference type="RefSeq" id="XP_013991052.1">
    <property type="nucleotide sequence ID" value="XM_014135577.1"/>
</dbReference>
<evidence type="ECO:0000256" key="4">
    <source>
        <dbReference type="ARBA" id="ARBA00022473"/>
    </source>
</evidence>
<keyword evidence="12" id="KW-1185">Reference proteome</keyword>